<evidence type="ECO:0000313" key="10">
    <source>
        <dbReference type="Proteomes" id="UP000199545"/>
    </source>
</evidence>
<proteinExistence type="inferred from homology"/>
<evidence type="ECO:0000256" key="8">
    <source>
        <dbReference type="SAM" id="Phobius"/>
    </source>
</evidence>
<gene>
    <name evidence="9" type="ORF">SAMN05421852_101347</name>
</gene>
<dbReference type="InterPro" id="IPR051539">
    <property type="entry name" value="T4SS-coupling_protein"/>
</dbReference>
<dbReference type="RefSeq" id="WP_175482235.1">
    <property type="nucleotide sequence ID" value="NZ_FORR01000001.1"/>
</dbReference>
<keyword evidence="3" id="KW-1003">Cell membrane</keyword>
<feature type="region of interest" description="Disordered" evidence="7">
    <location>
        <begin position="661"/>
        <end position="731"/>
    </location>
</feature>
<dbReference type="InterPro" id="IPR027417">
    <property type="entry name" value="P-loop_NTPase"/>
</dbReference>
<dbReference type="Gene3D" id="3.40.50.300">
    <property type="entry name" value="P-loop containing nucleotide triphosphate hydrolases"/>
    <property type="match status" value="2"/>
</dbReference>
<protein>
    <submittedName>
        <fullName evidence="9">Type IV secretion system protein VirD4</fullName>
    </submittedName>
</protein>
<evidence type="ECO:0000256" key="2">
    <source>
        <dbReference type="ARBA" id="ARBA00008806"/>
    </source>
</evidence>
<dbReference type="GO" id="GO:0005886">
    <property type="term" value="C:plasma membrane"/>
    <property type="evidence" value="ECO:0007669"/>
    <property type="project" value="UniProtKB-SubCell"/>
</dbReference>
<keyword evidence="6 8" id="KW-0472">Membrane</keyword>
<feature type="region of interest" description="Disordered" evidence="7">
    <location>
        <begin position="496"/>
        <end position="515"/>
    </location>
</feature>
<dbReference type="SUPFAM" id="SSF52540">
    <property type="entry name" value="P-loop containing nucleoside triphosphate hydrolases"/>
    <property type="match status" value="1"/>
</dbReference>
<keyword evidence="4 8" id="KW-0812">Transmembrane</keyword>
<evidence type="ECO:0000256" key="1">
    <source>
        <dbReference type="ARBA" id="ARBA00004651"/>
    </source>
</evidence>
<dbReference type="Pfam" id="PF02534">
    <property type="entry name" value="T4SS-DNA_transf"/>
    <property type="match status" value="1"/>
</dbReference>
<dbReference type="InterPro" id="IPR003688">
    <property type="entry name" value="TraG/VirD4"/>
</dbReference>
<dbReference type="PANTHER" id="PTHR37937">
    <property type="entry name" value="CONJUGATIVE TRANSFER: DNA TRANSPORT"/>
    <property type="match status" value="1"/>
</dbReference>
<comment type="subcellular location">
    <subcellularLocation>
        <location evidence="1">Cell membrane</location>
        <topology evidence="1">Multi-pass membrane protein</topology>
    </subcellularLocation>
</comment>
<reference evidence="9 10" key="1">
    <citation type="submission" date="2016-10" db="EMBL/GenBank/DDBJ databases">
        <authorList>
            <person name="de Groot N.N."/>
        </authorList>
    </citation>
    <scope>NUCLEOTIDE SEQUENCE [LARGE SCALE GENOMIC DNA]</scope>
    <source>
        <strain evidence="9 10">DSM 44778</strain>
    </source>
</reference>
<feature type="compositionally biased region" description="Low complexity" evidence="7">
    <location>
        <begin position="502"/>
        <end position="515"/>
    </location>
</feature>
<name>A0A1I3K671_9BACL</name>
<dbReference type="EMBL" id="FORR01000001">
    <property type="protein sequence ID" value="SFI67936.1"/>
    <property type="molecule type" value="Genomic_DNA"/>
</dbReference>
<dbReference type="AlphaFoldDB" id="A0A1I3K671"/>
<evidence type="ECO:0000256" key="4">
    <source>
        <dbReference type="ARBA" id="ARBA00022692"/>
    </source>
</evidence>
<keyword evidence="10" id="KW-1185">Reference proteome</keyword>
<feature type="compositionally biased region" description="Basic residues" evidence="7">
    <location>
        <begin position="661"/>
        <end position="672"/>
    </location>
</feature>
<sequence length="749" mass="86032">MFKEKIRTILGAFILSALSIGMLEFFIANFLVWMPNRDGIEYYDLLLLSIQQPLSLIYAVSSIDLFVQLQVFFALGFILLFNLFFKLLKGSVYKEAAAYGSHGTARFATPREVFDNKTFVKKTWNHSAKRNMENSPGLIFGLLKDKPVILPENTKIPNRNVFIVGSPGSGKTQSYILTNVIFERDRSMVITDPKGEIYEATAKLKKEQGYEVRLINFKEMTISDRYNPLDYIETEIDAEQVATTIVMNAQKDTKSNFWTKAEIALLKTLLLYVKYECPNEATMYKVKEILTVHGKKAKEMDEFFSHLNPDHPAYQAYQIVRMAEGTVRSDIFVSLAMTLSKFDAKDVRWFTRKSDFKLDDIGQRKIILYCILPVADPTWEPLTSMFFSQMFQRLYKVADRNFNRLPVSVNFLLDEFPNLGSIPGYEEILATCRSYGISISTIVQSIGQLVDKYNKEKAEAIIGNCALRYLLGVGDKLTAEYFSKLIGETTIQMESTSLSKNSRGGTSGSISSSYTGRPLLTPDELTRLDKEEAILLVSGMLPIRLRKAFQFSFFKGILNNETKVSRFDYIKLKGEDSKSLMEIDRENAEMSLEDYIGQLDDLEEENMVEKKVITEIDKEIEWIEKELDDLLNKLDQMEIETDKDEDHTVVLEEEDKNVKKKKKKRRKKKKKQKSETEEPAIESMGEEEANKQKGKLLEEKSTNDQEKENIDGEKVNKIVVETTERKESIKQEELLTEEEQVNLENFATK</sequence>
<evidence type="ECO:0000256" key="7">
    <source>
        <dbReference type="SAM" id="MobiDB-lite"/>
    </source>
</evidence>
<feature type="compositionally biased region" description="Basic and acidic residues" evidence="7">
    <location>
        <begin position="688"/>
        <end position="731"/>
    </location>
</feature>
<comment type="similarity">
    <text evidence="2">Belongs to the VirD4/TraG family.</text>
</comment>
<evidence type="ECO:0000256" key="3">
    <source>
        <dbReference type="ARBA" id="ARBA00022475"/>
    </source>
</evidence>
<feature type="compositionally biased region" description="Acidic residues" evidence="7">
    <location>
        <begin position="677"/>
        <end position="687"/>
    </location>
</feature>
<evidence type="ECO:0000256" key="6">
    <source>
        <dbReference type="ARBA" id="ARBA00023136"/>
    </source>
</evidence>
<organism evidence="9 10">
    <name type="scientific">Thermoflavimicrobium dichotomicum</name>
    <dbReference type="NCBI Taxonomy" id="46223"/>
    <lineage>
        <taxon>Bacteria</taxon>
        <taxon>Bacillati</taxon>
        <taxon>Bacillota</taxon>
        <taxon>Bacilli</taxon>
        <taxon>Bacillales</taxon>
        <taxon>Thermoactinomycetaceae</taxon>
        <taxon>Thermoflavimicrobium</taxon>
    </lineage>
</organism>
<feature type="transmembrane region" description="Helical" evidence="8">
    <location>
        <begin position="12"/>
        <end position="35"/>
    </location>
</feature>
<feature type="transmembrane region" description="Helical" evidence="8">
    <location>
        <begin position="55"/>
        <end position="85"/>
    </location>
</feature>
<dbReference type="PANTHER" id="PTHR37937:SF1">
    <property type="entry name" value="CONJUGATIVE TRANSFER: DNA TRANSPORT"/>
    <property type="match status" value="1"/>
</dbReference>
<evidence type="ECO:0000256" key="5">
    <source>
        <dbReference type="ARBA" id="ARBA00022989"/>
    </source>
</evidence>
<evidence type="ECO:0000313" key="9">
    <source>
        <dbReference type="EMBL" id="SFI67936.1"/>
    </source>
</evidence>
<dbReference type="STRING" id="46223.SAMN05421852_101347"/>
<accession>A0A1I3K671</accession>
<dbReference type="NCBIfam" id="NF045973">
    <property type="entry name" value="conju_CD1115"/>
    <property type="match status" value="1"/>
</dbReference>
<dbReference type="Proteomes" id="UP000199545">
    <property type="component" value="Unassembled WGS sequence"/>
</dbReference>
<dbReference type="CDD" id="cd01127">
    <property type="entry name" value="TrwB_TraG_TraD_VirD4"/>
    <property type="match status" value="1"/>
</dbReference>
<keyword evidence="5 8" id="KW-1133">Transmembrane helix</keyword>